<dbReference type="PANTHER" id="PTHR43283:SF3">
    <property type="entry name" value="BETA-LACTAMASE FAMILY PROTEIN (AFU_ORTHOLOGUE AFUA_5G07500)"/>
    <property type="match status" value="1"/>
</dbReference>
<dbReference type="KEGG" id="tsph:KIH39_08805"/>
<proteinExistence type="predicted"/>
<dbReference type="InterPro" id="IPR050789">
    <property type="entry name" value="Diverse_Enzym_Activities"/>
</dbReference>
<protein>
    <submittedName>
        <fullName evidence="2">Beta-lactamase family protein</fullName>
    </submittedName>
</protein>
<dbReference type="SUPFAM" id="SSF56601">
    <property type="entry name" value="beta-lactamase/transpeptidase-like"/>
    <property type="match status" value="1"/>
</dbReference>
<sequence length="433" mass="47552">MGRITLTFLLLIGAWATLEGYSQKAWADEDTRNRPSDELPQANPKDVGLSAEKLERVKTLVQGVVDKKQTAGVVVLIARHGKVAYLETFGKMNALTGQAMRPDAIFRIHSMSKPITTAAALLLYEEGKYKLDDPVSKYLPEFKGLRVHTRNGEEVVAAKREMTIRDLMRHTSGLTYGMPNGTAVDKMYIAKGIDGPNLSLAEMVSALGKLPLQDQPGTQFNYSVSTDVLARLIEVLSGKPIDEFLKDRVCRPLDMRDTDFIVPDDKLARFTANHGAGDKGMLKVIDDPATSRYRTRRKYLSGGGGLVSTARDYARFCQMLLQGGELQGCRLLRPETVSEMTSNQLPIEALPMKLGGFPLPGMGFGLGLSVRLDAKSVKPDPAAGEFGWNGAASTYFWVAPKSEMVVIVLQQVQPYNFTLQMSLKSAIYGAIEN</sequence>
<dbReference type="EMBL" id="CP074694">
    <property type="protein sequence ID" value="QVL33988.1"/>
    <property type="molecule type" value="Genomic_DNA"/>
</dbReference>
<accession>A0A8E6B8S5</accession>
<feature type="domain" description="Beta-lactamase-related" evidence="1">
    <location>
        <begin position="58"/>
        <end position="415"/>
    </location>
</feature>
<dbReference type="Proteomes" id="UP000676194">
    <property type="component" value="Chromosome"/>
</dbReference>
<dbReference type="Gene3D" id="3.40.710.10">
    <property type="entry name" value="DD-peptidase/beta-lactamase superfamily"/>
    <property type="match status" value="1"/>
</dbReference>
<dbReference type="InterPro" id="IPR001466">
    <property type="entry name" value="Beta-lactam-related"/>
</dbReference>
<organism evidence="2 3">
    <name type="scientific">Telmatocola sphagniphila</name>
    <dbReference type="NCBI Taxonomy" id="1123043"/>
    <lineage>
        <taxon>Bacteria</taxon>
        <taxon>Pseudomonadati</taxon>
        <taxon>Planctomycetota</taxon>
        <taxon>Planctomycetia</taxon>
        <taxon>Gemmatales</taxon>
        <taxon>Gemmataceae</taxon>
    </lineage>
</organism>
<reference evidence="2" key="1">
    <citation type="submission" date="2021-05" db="EMBL/GenBank/DDBJ databases">
        <title>Complete genome sequence of the cellulolytic planctomycete Telmatocola sphagniphila SP2T and characterization of the first cellulase from planctomycetes.</title>
        <authorList>
            <person name="Rakitin A.L."/>
            <person name="Beletsky A.V."/>
            <person name="Naumoff D.G."/>
            <person name="Kulichevskaya I.S."/>
            <person name="Mardanov A.V."/>
            <person name="Ravin N.V."/>
            <person name="Dedysh S.N."/>
        </authorList>
    </citation>
    <scope>NUCLEOTIDE SEQUENCE</scope>
    <source>
        <strain evidence="2">SP2T</strain>
    </source>
</reference>
<evidence type="ECO:0000313" key="3">
    <source>
        <dbReference type="Proteomes" id="UP000676194"/>
    </source>
</evidence>
<keyword evidence="3" id="KW-1185">Reference proteome</keyword>
<dbReference type="AlphaFoldDB" id="A0A8E6B8S5"/>
<dbReference type="RefSeq" id="WP_213498964.1">
    <property type="nucleotide sequence ID" value="NZ_CP074694.1"/>
</dbReference>
<evidence type="ECO:0000259" key="1">
    <source>
        <dbReference type="Pfam" id="PF00144"/>
    </source>
</evidence>
<dbReference type="Pfam" id="PF00144">
    <property type="entry name" value="Beta-lactamase"/>
    <property type="match status" value="1"/>
</dbReference>
<evidence type="ECO:0000313" key="2">
    <source>
        <dbReference type="EMBL" id="QVL33988.1"/>
    </source>
</evidence>
<dbReference type="InterPro" id="IPR012338">
    <property type="entry name" value="Beta-lactam/transpept-like"/>
</dbReference>
<gene>
    <name evidence="2" type="ORF">KIH39_08805</name>
</gene>
<name>A0A8E6B8S5_9BACT</name>
<dbReference type="PANTHER" id="PTHR43283">
    <property type="entry name" value="BETA-LACTAMASE-RELATED"/>
    <property type="match status" value="1"/>
</dbReference>